<proteinExistence type="predicted"/>
<dbReference type="Proteomes" id="UP000184440">
    <property type="component" value="Unassembled WGS sequence"/>
</dbReference>
<evidence type="ECO:0000313" key="2">
    <source>
        <dbReference type="Proteomes" id="UP000184440"/>
    </source>
</evidence>
<sequence>MVPDEDSTLSASLQRAAASADVTLSAAVDVEQRLRDFYEWMGSDLPREKPLLG</sequence>
<accession>A0A1M7M757</accession>
<dbReference type="AlphaFoldDB" id="A0A1M7M757"/>
<reference evidence="1 2" key="1">
    <citation type="submission" date="2016-11" db="EMBL/GenBank/DDBJ databases">
        <authorList>
            <person name="Jaros S."/>
            <person name="Januszkiewicz K."/>
            <person name="Wedrychowicz H."/>
        </authorList>
    </citation>
    <scope>NUCLEOTIDE SEQUENCE [LARGE SCALE GENOMIC DNA]</scope>
    <source>
        <strain evidence="1 2">DSM 46144</strain>
    </source>
</reference>
<dbReference type="RefSeq" id="WP_178379790.1">
    <property type="nucleotide sequence ID" value="NZ_FRCS01000002.1"/>
</dbReference>
<name>A0A1M7M757_9ACTN</name>
<evidence type="ECO:0000313" key="1">
    <source>
        <dbReference type="EMBL" id="SHM86475.1"/>
    </source>
</evidence>
<dbReference type="STRING" id="134849.SAMN05443668_1022"/>
<keyword evidence="2" id="KW-1185">Reference proteome</keyword>
<dbReference type="EMBL" id="FRCS01000002">
    <property type="protein sequence ID" value="SHM86475.1"/>
    <property type="molecule type" value="Genomic_DNA"/>
</dbReference>
<gene>
    <name evidence="1" type="ORF">SAMN05443668_1022</name>
</gene>
<protein>
    <submittedName>
        <fullName evidence="1">Uncharacterized protein</fullName>
    </submittedName>
</protein>
<organism evidence="1 2">
    <name type="scientific">Cryptosporangium aurantiacum</name>
    <dbReference type="NCBI Taxonomy" id="134849"/>
    <lineage>
        <taxon>Bacteria</taxon>
        <taxon>Bacillati</taxon>
        <taxon>Actinomycetota</taxon>
        <taxon>Actinomycetes</taxon>
        <taxon>Cryptosporangiales</taxon>
        <taxon>Cryptosporangiaceae</taxon>
        <taxon>Cryptosporangium</taxon>
    </lineage>
</organism>